<evidence type="ECO:0000313" key="3">
    <source>
        <dbReference type="Proteomes" id="UP001205105"/>
    </source>
</evidence>
<protein>
    <submittedName>
        <fullName evidence="2">Uncharacterized protein</fullName>
    </submittedName>
</protein>
<accession>A0AAD5DRE1</accession>
<dbReference type="EMBL" id="JADXDR010000068">
    <property type="protein sequence ID" value="KAI7841044.1"/>
    <property type="molecule type" value="Genomic_DNA"/>
</dbReference>
<feature type="compositionally biased region" description="Low complexity" evidence="1">
    <location>
        <begin position="54"/>
        <end position="70"/>
    </location>
</feature>
<feature type="region of interest" description="Disordered" evidence="1">
    <location>
        <begin position="49"/>
        <end position="70"/>
    </location>
</feature>
<keyword evidence="3" id="KW-1185">Reference proteome</keyword>
<dbReference type="Proteomes" id="UP001205105">
    <property type="component" value="Unassembled WGS sequence"/>
</dbReference>
<reference evidence="2" key="1">
    <citation type="submission" date="2020-11" db="EMBL/GenBank/DDBJ databases">
        <title>Chlorella ohadii genome sequencing and assembly.</title>
        <authorList>
            <person name="Murik O."/>
            <person name="Treves H."/>
            <person name="Kedem I."/>
            <person name="Shotland Y."/>
            <person name="Kaplan A."/>
        </authorList>
    </citation>
    <scope>NUCLEOTIDE SEQUENCE</scope>
    <source>
        <strain evidence="2">1</strain>
    </source>
</reference>
<proteinExistence type="predicted"/>
<organism evidence="2 3">
    <name type="scientific">Chlorella ohadii</name>
    <dbReference type="NCBI Taxonomy" id="2649997"/>
    <lineage>
        <taxon>Eukaryota</taxon>
        <taxon>Viridiplantae</taxon>
        <taxon>Chlorophyta</taxon>
        <taxon>core chlorophytes</taxon>
        <taxon>Trebouxiophyceae</taxon>
        <taxon>Chlorellales</taxon>
        <taxon>Chlorellaceae</taxon>
        <taxon>Chlorella clade</taxon>
        <taxon>Chlorella</taxon>
    </lineage>
</organism>
<dbReference type="AlphaFoldDB" id="A0AAD5DRE1"/>
<name>A0AAD5DRE1_9CHLO</name>
<evidence type="ECO:0000313" key="2">
    <source>
        <dbReference type="EMBL" id="KAI7841044.1"/>
    </source>
</evidence>
<comment type="caution">
    <text evidence="2">The sequence shown here is derived from an EMBL/GenBank/DDBJ whole genome shotgun (WGS) entry which is preliminary data.</text>
</comment>
<sequence>MAQTLSVRPRFQSACRPPNPLVRVSTRFVRPALRPCAPPASGGNGCCGGGGGSEQAAQQSQSAGGCGCSGSSAAAAARGEQAAAAAADRQLNGMMDSMERGLSRDEIMDAWEASGPRQVHPEGAGERFLDVAAILRSSGVGGDEDDEDADLDALVV</sequence>
<evidence type="ECO:0000256" key="1">
    <source>
        <dbReference type="SAM" id="MobiDB-lite"/>
    </source>
</evidence>
<gene>
    <name evidence="2" type="ORF">COHA_005272</name>
</gene>